<feature type="signal peptide" evidence="2">
    <location>
        <begin position="1"/>
        <end position="21"/>
    </location>
</feature>
<gene>
    <name evidence="3" type="ORF">SANBI_000460</name>
</gene>
<reference evidence="4" key="1">
    <citation type="submission" date="2023-11" db="EMBL/GenBank/DDBJ databases">
        <authorList>
            <person name="Helweg L.P."/>
            <person name="Kiel A."/>
            <person name="Hitz F."/>
            <person name="Ruckert-Reed C."/>
            <person name="Busche T."/>
            <person name="Kaltschmidt B."/>
            <person name="Kaltschmidt C."/>
        </authorList>
    </citation>
    <scope>NUCLEOTIDE SEQUENCE [LARGE SCALE GENOMIC DNA]</scope>
    <source>
        <strain evidence="4">4.1</strain>
    </source>
</reference>
<proteinExistence type="predicted"/>
<feature type="compositionally biased region" description="Low complexity" evidence="1">
    <location>
        <begin position="22"/>
        <end position="48"/>
    </location>
</feature>
<sequence>MRHSTTTTLALTATLAAGLLAGCSSDDSSTPAASGEATTSASAETPGTDDSSAGSLPDGVTVSLPEGVEAPAEASAGAGLGADGTTLWVVTYGSSTNPTVATVESAASGTVTVSLAPVDPDAPATMDYVPTTTVLELPDGLDTEAPFQVVLGELGSVEVDGVETPGWLVS</sequence>
<protein>
    <recommendedName>
        <fullName evidence="5">Secreted protein</fullName>
    </recommendedName>
</protein>
<evidence type="ECO:0000313" key="3">
    <source>
        <dbReference type="EMBL" id="WPF82832.1"/>
    </source>
</evidence>
<keyword evidence="2" id="KW-0732">Signal</keyword>
<feature type="region of interest" description="Disordered" evidence="1">
    <location>
        <begin position="22"/>
        <end position="63"/>
    </location>
</feature>
<dbReference type="EMBL" id="CP138359">
    <property type="protein sequence ID" value="WPF82832.1"/>
    <property type="molecule type" value="Genomic_DNA"/>
</dbReference>
<accession>A0AAF1BZ83</accession>
<dbReference type="KEGG" id="sbil:SANBI_000460"/>
<organism evidence="3 4">
    <name type="scientific">Sanguibacter biliveldensis</name>
    <dbReference type="NCBI Taxonomy" id="3030830"/>
    <lineage>
        <taxon>Bacteria</taxon>
        <taxon>Bacillati</taxon>
        <taxon>Actinomycetota</taxon>
        <taxon>Actinomycetes</taxon>
        <taxon>Micrococcales</taxon>
        <taxon>Sanguibacteraceae</taxon>
        <taxon>Sanguibacter</taxon>
    </lineage>
</organism>
<name>A0AAF1BZ83_9MICO</name>
<dbReference type="AlphaFoldDB" id="A0AAF1BZ83"/>
<dbReference type="PROSITE" id="PS51257">
    <property type="entry name" value="PROKAR_LIPOPROTEIN"/>
    <property type="match status" value="1"/>
</dbReference>
<feature type="chain" id="PRO_5041992155" description="Secreted protein" evidence="2">
    <location>
        <begin position="22"/>
        <end position="170"/>
    </location>
</feature>
<evidence type="ECO:0000256" key="2">
    <source>
        <dbReference type="SAM" id="SignalP"/>
    </source>
</evidence>
<evidence type="ECO:0008006" key="5">
    <source>
        <dbReference type="Google" id="ProtNLM"/>
    </source>
</evidence>
<keyword evidence="4" id="KW-1185">Reference proteome</keyword>
<dbReference type="Proteomes" id="UP001304340">
    <property type="component" value="Chromosome"/>
</dbReference>
<evidence type="ECO:0000256" key="1">
    <source>
        <dbReference type="SAM" id="MobiDB-lite"/>
    </source>
</evidence>
<dbReference type="RefSeq" id="WP_319158541.1">
    <property type="nucleotide sequence ID" value="NZ_CP138359.1"/>
</dbReference>
<evidence type="ECO:0000313" key="4">
    <source>
        <dbReference type="Proteomes" id="UP001304340"/>
    </source>
</evidence>